<name>A0A8J5S6D3_ZIZPA</name>
<comment type="caution">
    <text evidence="1">The sequence shown here is derived from an EMBL/GenBank/DDBJ whole genome shotgun (WGS) entry which is preliminary data.</text>
</comment>
<reference evidence="1" key="2">
    <citation type="submission" date="2021-02" db="EMBL/GenBank/DDBJ databases">
        <authorList>
            <person name="Kimball J.A."/>
            <person name="Haas M.W."/>
            <person name="Macchietto M."/>
            <person name="Kono T."/>
            <person name="Duquette J."/>
            <person name="Shao M."/>
        </authorList>
    </citation>
    <scope>NUCLEOTIDE SEQUENCE</scope>
    <source>
        <tissue evidence="1">Fresh leaf tissue</tissue>
    </source>
</reference>
<dbReference type="AlphaFoldDB" id="A0A8J5S6D3"/>
<proteinExistence type="predicted"/>
<gene>
    <name evidence="1" type="ORF">GUJ93_ZPchr0003g16965</name>
</gene>
<organism evidence="1 2">
    <name type="scientific">Zizania palustris</name>
    <name type="common">Northern wild rice</name>
    <dbReference type="NCBI Taxonomy" id="103762"/>
    <lineage>
        <taxon>Eukaryota</taxon>
        <taxon>Viridiplantae</taxon>
        <taxon>Streptophyta</taxon>
        <taxon>Embryophyta</taxon>
        <taxon>Tracheophyta</taxon>
        <taxon>Spermatophyta</taxon>
        <taxon>Magnoliopsida</taxon>
        <taxon>Liliopsida</taxon>
        <taxon>Poales</taxon>
        <taxon>Poaceae</taxon>
        <taxon>BOP clade</taxon>
        <taxon>Oryzoideae</taxon>
        <taxon>Oryzeae</taxon>
        <taxon>Zizaniinae</taxon>
        <taxon>Zizania</taxon>
    </lineage>
</organism>
<reference evidence="1" key="1">
    <citation type="journal article" date="2021" name="bioRxiv">
        <title>Whole Genome Assembly and Annotation of Northern Wild Rice, Zizania palustris L., Supports a Whole Genome Duplication in the Zizania Genus.</title>
        <authorList>
            <person name="Haas M."/>
            <person name="Kono T."/>
            <person name="Macchietto M."/>
            <person name="Millas R."/>
            <person name="McGilp L."/>
            <person name="Shao M."/>
            <person name="Duquette J."/>
            <person name="Hirsch C.N."/>
            <person name="Kimball J."/>
        </authorList>
    </citation>
    <scope>NUCLEOTIDE SEQUENCE</scope>
    <source>
        <tissue evidence="1">Fresh leaf tissue</tissue>
    </source>
</reference>
<sequence>MSSGHTHYYELVDLIHLYDTTKIILPFCITNQVFSVHYTSIIHYLEANSPVLQILLFMLLSRSETFKNIQQTIPRSEIWPGTAAGQATRSHGRNQATRSRTAVVAGGHARAQQAAAGHARAATRGRRVQPAGAAGGHARCCRAAGGRGAPEEEKKNSPDFFGREECGAATRKKRAVQFAHFLGNKWFRIWEEYSLFGTIPFNLILSQTHEEWNGAARFHLTPEPNAT</sequence>
<protein>
    <submittedName>
        <fullName evidence="1">Uncharacterized protein</fullName>
    </submittedName>
</protein>
<evidence type="ECO:0000313" key="2">
    <source>
        <dbReference type="Proteomes" id="UP000729402"/>
    </source>
</evidence>
<accession>A0A8J5S6D3</accession>
<dbReference type="Proteomes" id="UP000729402">
    <property type="component" value="Unassembled WGS sequence"/>
</dbReference>
<dbReference type="EMBL" id="JAAALK010000286">
    <property type="protein sequence ID" value="KAG8061214.1"/>
    <property type="molecule type" value="Genomic_DNA"/>
</dbReference>
<evidence type="ECO:0000313" key="1">
    <source>
        <dbReference type="EMBL" id="KAG8061214.1"/>
    </source>
</evidence>
<keyword evidence="2" id="KW-1185">Reference proteome</keyword>